<reference evidence="2 3" key="1">
    <citation type="submission" date="2021-03" db="EMBL/GenBank/DDBJ databases">
        <title>Genomic Encyclopedia of Type Strains, Phase IV (KMG-IV): sequencing the most valuable type-strain genomes for metagenomic binning, comparative biology and taxonomic classification.</title>
        <authorList>
            <person name="Goeker M."/>
        </authorList>
    </citation>
    <scope>NUCLEOTIDE SEQUENCE [LARGE SCALE GENOMIC DNA]</scope>
    <source>
        <strain evidence="2 3">DSM 26048</strain>
    </source>
</reference>
<keyword evidence="1" id="KW-0732">Signal</keyword>
<dbReference type="PANTHER" id="PTHR43649">
    <property type="entry name" value="ARABINOSE-BINDING PROTEIN-RELATED"/>
    <property type="match status" value="1"/>
</dbReference>
<evidence type="ECO:0000313" key="3">
    <source>
        <dbReference type="Proteomes" id="UP001519287"/>
    </source>
</evidence>
<dbReference type="PANTHER" id="PTHR43649:SF12">
    <property type="entry name" value="DIACETYLCHITOBIOSE BINDING PROTEIN DASA"/>
    <property type="match status" value="1"/>
</dbReference>
<dbReference type="Gene3D" id="3.40.190.10">
    <property type="entry name" value="Periplasmic binding protein-like II"/>
    <property type="match status" value="2"/>
</dbReference>
<dbReference type="Pfam" id="PF01547">
    <property type="entry name" value="SBP_bac_1"/>
    <property type="match status" value="1"/>
</dbReference>
<evidence type="ECO:0000313" key="2">
    <source>
        <dbReference type="EMBL" id="MBP1995331.1"/>
    </source>
</evidence>
<organism evidence="2 3">
    <name type="scientific">Paenibacillus eucommiae</name>
    <dbReference type="NCBI Taxonomy" id="1355755"/>
    <lineage>
        <taxon>Bacteria</taxon>
        <taxon>Bacillati</taxon>
        <taxon>Bacillota</taxon>
        <taxon>Bacilli</taxon>
        <taxon>Bacillales</taxon>
        <taxon>Paenibacillaceae</taxon>
        <taxon>Paenibacillus</taxon>
    </lineage>
</organism>
<sequence>MRMRVRRSGRSISLLLVVVMLASFMAACTSNSENKKTNVPEEGANKEEQVKQEPYKFSYLRPVWGAATYTKGGPYEKELFSKANVQIDTQIIPITEYDQKLNTIIASGNLPDVLWAGGPASKTYKDMQDQGAFLKINDYLEKYPAIKSIVSDTTWDNFKDEKGDIYFIPQPIYPIAVQFLFYRKDLFDAWGISEPSTIQEFETVLKTIKEKDPKIIPLTGQDDFWGLGALSTSFGFSHYAWNPLKSDPNTIVPYFISEENMNYQLWLKSLYQNGLLDSEFNIAKNWDHSKTKFMTGKAAILGINMGYYPEIIAGLKKTDPNAEIAFMKPLTGPNGEKGGGRPLGVNDRGFYVKAKIKDPDRFFEFLNWTLTDGTEFRRYGIEGKTFKKENGKNVLIPDAEREADYIAAQIEPLQFVGLVAETFDWENLRIQFESAGIGDQFDYVKSMFLEHAENEMYPDYRNYSIFSPTEVEKGAQLQADYLGSVLSGIVINDKITKETWLDAIEKWKKAGGSKIIEEVNDLQKIKTKPQFDIIK</sequence>
<evidence type="ECO:0000256" key="1">
    <source>
        <dbReference type="SAM" id="SignalP"/>
    </source>
</evidence>
<gene>
    <name evidence="2" type="ORF">J2Z66_006973</name>
</gene>
<dbReference type="InterPro" id="IPR006059">
    <property type="entry name" value="SBP"/>
</dbReference>
<accession>A0ABS4J649</accession>
<dbReference type="Proteomes" id="UP001519287">
    <property type="component" value="Unassembled WGS sequence"/>
</dbReference>
<keyword evidence="3" id="KW-1185">Reference proteome</keyword>
<dbReference type="EMBL" id="JAGGLB010000033">
    <property type="protein sequence ID" value="MBP1995331.1"/>
    <property type="molecule type" value="Genomic_DNA"/>
</dbReference>
<name>A0ABS4J649_9BACL</name>
<dbReference type="InterPro" id="IPR050490">
    <property type="entry name" value="Bact_solute-bd_prot1"/>
</dbReference>
<feature type="chain" id="PRO_5047526683" evidence="1">
    <location>
        <begin position="27"/>
        <end position="535"/>
    </location>
</feature>
<proteinExistence type="predicted"/>
<dbReference type="RefSeq" id="WP_209977141.1">
    <property type="nucleotide sequence ID" value="NZ_JAGGLB010000033.1"/>
</dbReference>
<feature type="signal peptide" evidence="1">
    <location>
        <begin position="1"/>
        <end position="26"/>
    </location>
</feature>
<dbReference type="PROSITE" id="PS51257">
    <property type="entry name" value="PROKAR_LIPOPROTEIN"/>
    <property type="match status" value="1"/>
</dbReference>
<comment type="caution">
    <text evidence="2">The sequence shown here is derived from an EMBL/GenBank/DDBJ whole genome shotgun (WGS) entry which is preliminary data.</text>
</comment>
<dbReference type="SUPFAM" id="SSF53850">
    <property type="entry name" value="Periplasmic binding protein-like II"/>
    <property type="match status" value="1"/>
</dbReference>
<protein>
    <submittedName>
        <fullName evidence="2">ABC-type glycerol-3-phosphate transport system substrate-binding protein</fullName>
    </submittedName>
</protein>